<dbReference type="Proteomes" id="UP000034207">
    <property type="component" value="Unassembled WGS sequence"/>
</dbReference>
<dbReference type="EMBL" id="LBVV01000003">
    <property type="protein sequence ID" value="KKQ95167.1"/>
    <property type="molecule type" value="Genomic_DNA"/>
</dbReference>
<reference evidence="1 2" key="1">
    <citation type="journal article" date="2015" name="Nature">
        <title>rRNA introns, odd ribosomes, and small enigmatic genomes across a large radiation of phyla.</title>
        <authorList>
            <person name="Brown C.T."/>
            <person name="Hug L.A."/>
            <person name="Thomas B.C."/>
            <person name="Sharon I."/>
            <person name="Castelle C.J."/>
            <person name="Singh A."/>
            <person name="Wilkins M.J."/>
            <person name="Williams K.H."/>
            <person name="Banfield J.F."/>
        </authorList>
    </citation>
    <scope>NUCLEOTIDE SEQUENCE [LARGE SCALE GENOMIC DNA]</scope>
</reference>
<evidence type="ECO:0000313" key="2">
    <source>
        <dbReference type="Proteomes" id="UP000034207"/>
    </source>
</evidence>
<accession>A0A0G0LVW1</accession>
<organism evidence="1 2">
    <name type="scientific">candidate division CPR2 bacterium GW2011_GWC2_39_10</name>
    <dbReference type="NCBI Taxonomy" id="1618345"/>
    <lineage>
        <taxon>Bacteria</taxon>
        <taxon>Bacteria division CPR2</taxon>
    </lineage>
</organism>
<comment type="caution">
    <text evidence="1">The sequence shown here is derived from an EMBL/GenBank/DDBJ whole genome shotgun (WGS) entry which is preliminary data.</text>
</comment>
<dbReference type="AlphaFoldDB" id="A0A0G0LVW1"/>
<evidence type="ECO:0000313" key="1">
    <source>
        <dbReference type="EMBL" id="KKQ95167.1"/>
    </source>
</evidence>
<sequence length="514" mass="55996">MKKLKAVKLYLVVITIFAAGAIFMMSANKAYAEAFQVDPSNFNVVFEDAGGNVHNVLGYRVTFTSQLACNARKFGWKAIYTKNADGSATHGYYYLPGPAPDTDGGKTRAEICASGTPGQEGRWVNDIPKLICSNNPFEVKLEVLAGNNLPAGYTYRGFTFYYVDSTSTGNTQVIMASDADKNYRETTSGIVNMEGGLFYAEFAAPAPIATAVVKARIQGGSDISVGITSPNAGFGGTTRYTVRSSLFKRADLIAPITYGTNTFQNWIVEPGSGVIALNKGGGTVQILLGGAGSTTTYVAVYSGSASSGSSSYDVSCNLTVSPKAGTIGLPVQFTLSSSGTGKWIDEHWEFDHWDSESYWSPCCTRDRVTRRCRGCTRSRNVAKYAWHLKPAHNFMYKLYEWKLDYSDSDLSQPDMDWRPASEYTTKVDYTYAKAGKFEPKLYVRLIPDQFAPGLTYTDNEWNGILGPSSDRDSALYIRSGNPIKGMTVETSCDLSNGPIEAFMASEGQQNEISD</sequence>
<name>A0A0G0LVW1_UNCC2</name>
<dbReference type="STRING" id="1618345.UT18_C0003G0026"/>
<protein>
    <submittedName>
        <fullName evidence="1">Uncharacterized protein</fullName>
    </submittedName>
</protein>
<gene>
    <name evidence="1" type="ORF">UT18_C0003G0026</name>
</gene>
<proteinExistence type="predicted"/>